<feature type="compositionally biased region" description="Polar residues" evidence="1">
    <location>
        <begin position="118"/>
        <end position="130"/>
    </location>
</feature>
<organism evidence="2 3">
    <name type="scientific">Rhizoctonia solani</name>
    <dbReference type="NCBI Taxonomy" id="456999"/>
    <lineage>
        <taxon>Eukaryota</taxon>
        <taxon>Fungi</taxon>
        <taxon>Dikarya</taxon>
        <taxon>Basidiomycota</taxon>
        <taxon>Agaricomycotina</taxon>
        <taxon>Agaricomycetes</taxon>
        <taxon>Cantharellales</taxon>
        <taxon>Ceratobasidiaceae</taxon>
        <taxon>Rhizoctonia</taxon>
    </lineage>
</organism>
<reference evidence="2" key="1">
    <citation type="submission" date="2021-01" db="EMBL/GenBank/DDBJ databases">
        <authorList>
            <person name="Kaushik A."/>
        </authorList>
    </citation>
    <scope>NUCLEOTIDE SEQUENCE</scope>
    <source>
        <strain evidence="2">AG1-1C</strain>
    </source>
</reference>
<proteinExistence type="predicted"/>
<evidence type="ECO:0000313" key="3">
    <source>
        <dbReference type="Proteomes" id="UP000663846"/>
    </source>
</evidence>
<comment type="caution">
    <text evidence="2">The sequence shown here is derived from an EMBL/GenBank/DDBJ whole genome shotgun (WGS) entry which is preliminary data.</text>
</comment>
<name>A0A8H2X5T1_9AGAM</name>
<dbReference type="Proteomes" id="UP000663846">
    <property type="component" value="Unassembled WGS sequence"/>
</dbReference>
<feature type="compositionally biased region" description="Basic and acidic residues" evidence="1">
    <location>
        <begin position="152"/>
        <end position="171"/>
    </location>
</feature>
<evidence type="ECO:0000256" key="1">
    <source>
        <dbReference type="SAM" id="MobiDB-lite"/>
    </source>
</evidence>
<gene>
    <name evidence="2" type="ORF">RDB_LOCUS78273</name>
</gene>
<sequence length="184" mass="19809">MLIHSCCNCSCGPVTSPLFRFHRRGYPSLANKPIEPKLTYRNRYTAHTMSDEYGANSTKNDTLVDDTAFDQNTGKGNAGNYSNDRSDTTAEGGYGGDPFSDRSQRGLVDASIEPGQFGRSNSDLSKQKGTSAEHRDPLNPYGESGPGTPDNGEWKSPAEDASRVANRRSEQYESGSGSGNDIGA</sequence>
<dbReference type="AlphaFoldDB" id="A0A8H2X5T1"/>
<feature type="region of interest" description="Disordered" evidence="1">
    <location>
        <begin position="51"/>
        <end position="184"/>
    </location>
</feature>
<feature type="compositionally biased region" description="Polar residues" evidence="1">
    <location>
        <begin position="69"/>
        <end position="83"/>
    </location>
</feature>
<dbReference type="EMBL" id="CAJMWS010000318">
    <property type="protein sequence ID" value="CAE6416218.1"/>
    <property type="molecule type" value="Genomic_DNA"/>
</dbReference>
<protein>
    <submittedName>
        <fullName evidence="2">Uncharacterized protein</fullName>
    </submittedName>
</protein>
<evidence type="ECO:0000313" key="2">
    <source>
        <dbReference type="EMBL" id="CAE6416218.1"/>
    </source>
</evidence>
<accession>A0A8H2X5T1</accession>